<dbReference type="Proteomes" id="UP000706039">
    <property type="component" value="Unassembled WGS sequence"/>
</dbReference>
<proteinExistence type="predicted"/>
<dbReference type="Gene3D" id="3.40.50.10140">
    <property type="entry name" value="Toll/interleukin-1 receptor homology (TIR) domain"/>
    <property type="match status" value="1"/>
</dbReference>
<reference evidence="2 3" key="1">
    <citation type="submission" date="2021-08" db="EMBL/GenBank/DDBJ databases">
        <authorList>
            <person name="Tuo L."/>
        </authorList>
    </citation>
    <scope>NUCLEOTIDE SEQUENCE [LARGE SCALE GENOMIC DNA]</scope>
    <source>
        <strain evidence="2 3">JCM 31229</strain>
    </source>
</reference>
<name>A0ABS7PPL1_9SPHN</name>
<dbReference type="RefSeq" id="WP_222990374.1">
    <property type="nucleotide sequence ID" value="NZ_JAINVV010000005.1"/>
</dbReference>
<organism evidence="2 3">
    <name type="scientific">Sphingomonas colocasiae</name>
    <dbReference type="NCBI Taxonomy" id="1848973"/>
    <lineage>
        <taxon>Bacteria</taxon>
        <taxon>Pseudomonadati</taxon>
        <taxon>Pseudomonadota</taxon>
        <taxon>Alphaproteobacteria</taxon>
        <taxon>Sphingomonadales</taxon>
        <taxon>Sphingomonadaceae</taxon>
        <taxon>Sphingomonas</taxon>
    </lineage>
</organism>
<sequence>MARAFSFLIHAGDDKARIAPTVRALIEADIPLWIDDPRHPDLGLGDDLIAKLAGRVIEGADWPRQRNQALQTATSFLIVVSEASIADTRAQVQMEAAVAEFREERDGCPIFPLPLSQAELERGASLIGRRQGFKTYVEQGDDDQRGAWRLTERGARDVGELIAELRKAHRTAAGPRTITLEMPSPYLADRHAQAIDMADALRGAGTAPEPRLVLPVMLGTRDDRPDKFALHQLPDRLVPRLLRVDGCETVSLPWPHYARHDPRRAARFLRDEIDDQGAAQGALIVYAQPRSEDLRSPVAISACLELWCATWHDWAAMDRRRALLPVLDLRTDLMGRPALAKLSALFRRRGSIASRLQAQAGPLSERYPSVMPLVLPPLGRITWSCIEEWLRDEVGAALGEARAADYRARLDRSVPHAGLEMERWARHVRQMTGPPATGPHDGRVSTGAPDMRG</sequence>
<accession>A0ABS7PPL1</accession>
<protein>
    <submittedName>
        <fullName evidence="2">Toll/interleukin-1 receptor domain-containing protein</fullName>
    </submittedName>
</protein>
<gene>
    <name evidence="2" type="ORF">K7G82_13205</name>
</gene>
<comment type="caution">
    <text evidence="2">The sequence shown here is derived from an EMBL/GenBank/DDBJ whole genome shotgun (WGS) entry which is preliminary data.</text>
</comment>
<keyword evidence="2" id="KW-0675">Receptor</keyword>
<feature type="region of interest" description="Disordered" evidence="1">
    <location>
        <begin position="431"/>
        <end position="453"/>
    </location>
</feature>
<keyword evidence="3" id="KW-1185">Reference proteome</keyword>
<evidence type="ECO:0000256" key="1">
    <source>
        <dbReference type="SAM" id="MobiDB-lite"/>
    </source>
</evidence>
<evidence type="ECO:0000313" key="3">
    <source>
        <dbReference type="Proteomes" id="UP000706039"/>
    </source>
</evidence>
<dbReference type="EMBL" id="JAINVV010000005">
    <property type="protein sequence ID" value="MBY8823257.1"/>
    <property type="molecule type" value="Genomic_DNA"/>
</dbReference>
<evidence type="ECO:0000313" key="2">
    <source>
        <dbReference type="EMBL" id="MBY8823257.1"/>
    </source>
</evidence>
<dbReference type="InterPro" id="IPR035897">
    <property type="entry name" value="Toll_tir_struct_dom_sf"/>
</dbReference>